<keyword evidence="5 7" id="KW-0560">Oxidoreductase</keyword>
<keyword evidence="11" id="KW-1185">Reference proteome</keyword>
<organism evidence="10 11">
    <name type="scientific">Shewanella halifaxensis (strain HAW-EB4)</name>
    <dbReference type="NCBI Taxonomy" id="458817"/>
    <lineage>
        <taxon>Bacteria</taxon>
        <taxon>Pseudomonadati</taxon>
        <taxon>Pseudomonadota</taxon>
        <taxon>Gammaproteobacteria</taxon>
        <taxon>Alteromonadales</taxon>
        <taxon>Shewanellaceae</taxon>
        <taxon>Shewanella</taxon>
    </lineage>
</organism>
<dbReference type="InterPro" id="IPR000415">
    <property type="entry name" value="Nitroreductase-like"/>
</dbReference>
<dbReference type="CDD" id="cd02135">
    <property type="entry name" value="YdjA-like"/>
    <property type="match status" value="1"/>
</dbReference>
<dbReference type="PANTHER" id="PTHR43821:SF1">
    <property type="entry name" value="NAD(P)H NITROREDUCTASE YDJA-RELATED"/>
    <property type="match status" value="1"/>
</dbReference>
<dbReference type="NCBIfam" id="NF008088">
    <property type="entry name" value="PRK10828.1"/>
    <property type="match status" value="1"/>
</dbReference>
<proteinExistence type="inferred from homology"/>
<feature type="binding site" evidence="8">
    <location>
        <position position="58"/>
    </location>
    <ligand>
        <name>FMN</name>
        <dbReference type="ChEBI" id="CHEBI:58210"/>
        <note>ligand shared between dimeric partners</note>
    </ligand>
</feature>
<dbReference type="Proteomes" id="UP000001317">
    <property type="component" value="Chromosome"/>
</dbReference>
<dbReference type="InterPro" id="IPR029479">
    <property type="entry name" value="Nitroreductase"/>
</dbReference>
<gene>
    <name evidence="10" type="ordered locus">Shal_2455</name>
</gene>
<keyword evidence="3 7" id="KW-0288">FMN</keyword>
<comment type="similarity">
    <text evidence="1 7">Belongs to the nitroreductase family.</text>
</comment>
<evidence type="ECO:0000313" key="10">
    <source>
        <dbReference type="EMBL" id="ABZ77013.1"/>
    </source>
</evidence>
<evidence type="ECO:0000313" key="11">
    <source>
        <dbReference type="Proteomes" id="UP000001317"/>
    </source>
</evidence>
<protein>
    <recommendedName>
        <fullName evidence="7">Putative NAD(P)H nitroreductase</fullName>
        <ecNumber evidence="7">1.-.-.-</ecNumber>
    </recommendedName>
</protein>
<dbReference type="InterPro" id="IPR026021">
    <property type="entry name" value="YdjA-like"/>
</dbReference>
<evidence type="ECO:0000256" key="4">
    <source>
        <dbReference type="ARBA" id="ARBA00022857"/>
    </source>
</evidence>
<keyword evidence="2 7" id="KW-0285">Flavoprotein</keyword>
<feature type="binding site" evidence="8">
    <location>
        <position position="54"/>
    </location>
    <ligand>
        <name>FMN</name>
        <dbReference type="ChEBI" id="CHEBI:58210"/>
        <note>ligand shared between dimeric partners</note>
    </ligand>
</feature>
<evidence type="ECO:0000259" key="9">
    <source>
        <dbReference type="Pfam" id="PF00881"/>
    </source>
</evidence>
<evidence type="ECO:0000256" key="3">
    <source>
        <dbReference type="ARBA" id="ARBA00022643"/>
    </source>
</evidence>
<evidence type="ECO:0000256" key="5">
    <source>
        <dbReference type="ARBA" id="ARBA00023002"/>
    </source>
</evidence>
<name>B0TJL7_SHEHH</name>
<dbReference type="Pfam" id="PF00881">
    <property type="entry name" value="Nitroreductase"/>
    <property type="match status" value="1"/>
</dbReference>
<dbReference type="Gene3D" id="3.40.109.10">
    <property type="entry name" value="NADH Oxidase"/>
    <property type="match status" value="1"/>
</dbReference>
<dbReference type="GO" id="GO:0016491">
    <property type="term" value="F:oxidoreductase activity"/>
    <property type="evidence" value="ECO:0007669"/>
    <property type="project" value="UniProtKB-UniRule"/>
</dbReference>
<evidence type="ECO:0000256" key="1">
    <source>
        <dbReference type="ARBA" id="ARBA00007118"/>
    </source>
</evidence>
<dbReference type="AlphaFoldDB" id="B0TJL7"/>
<feature type="binding site" description="in other chain" evidence="8">
    <location>
        <begin position="150"/>
        <end position="152"/>
    </location>
    <ligand>
        <name>FMN</name>
        <dbReference type="ChEBI" id="CHEBI:58210"/>
        <note>ligand shared between dimeric partners</note>
    </ligand>
</feature>
<dbReference type="STRING" id="458817.Shal_2455"/>
<dbReference type="eggNOG" id="COG0778">
    <property type="taxonomic scope" value="Bacteria"/>
</dbReference>
<comment type="cofactor">
    <cofactor evidence="8">
        <name>FMN</name>
        <dbReference type="ChEBI" id="CHEBI:58210"/>
    </cofactor>
    <text evidence="8">Binds 1 FMN per subunit.</text>
</comment>
<reference evidence="10" key="1">
    <citation type="submission" date="2008-01" db="EMBL/GenBank/DDBJ databases">
        <title>Complete sequence of Shewanella halifaxensis HAW-EB4.</title>
        <authorList>
            <consortium name="US DOE Joint Genome Institute"/>
            <person name="Copeland A."/>
            <person name="Lucas S."/>
            <person name="Lapidus A."/>
            <person name="Glavina del Rio T."/>
            <person name="Dalin E."/>
            <person name="Tice H."/>
            <person name="Bruce D."/>
            <person name="Goodwin L."/>
            <person name="Pitluck S."/>
            <person name="Sims D."/>
            <person name="Brettin T."/>
            <person name="Detter J.C."/>
            <person name="Han C."/>
            <person name="Kuske C.R."/>
            <person name="Schmutz J."/>
            <person name="Larimer F."/>
            <person name="Land M."/>
            <person name="Hauser L."/>
            <person name="Kyrpides N."/>
            <person name="Kim E."/>
            <person name="Zhao J.-S."/>
            <person name="Richardson P."/>
        </authorList>
    </citation>
    <scope>NUCLEOTIDE SEQUENCE [LARGE SCALE GENOMIC DNA]</scope>
    <source>
        <strain evidence="10">HAW-EB4</strain>
    </source>
</reference>
<evidence type="ECO:0000256" key="8">
    <source>
        <dbReference type="PIRSR" id="PIRSR000232-1"/>
    </source>
</evidence>
<dbReference type="EC" id="1.-.-.-" evidence="7"/>
<evidence type="ECO:0000256" key="7">
    <source>
        <dbReference type="PIRNR" id="PIRNR000232"/>
    </source>
</evidence>
<dbReference type="InterPro" id="IPR052530">
    <property type="entry name" value="NAD(P)H_nitroreductase"/>
</dbReference>
<dbReference type="PANTHER" id="PTHR43821">
    <property type="entry name" value="NAD(P)H NITROREDUCTASE YDJA-RELATED"/>
    <property type="match status" value="1"/>
</dbReference>
<keyword evidence="4 7" id="KW-0521">NADP</keyword>
<dbReference type="PIRSF" id="PIRSF000232">
    <property type="entry name" value="YdjA"/>
    <property type="match status" value="1"/>
</dbReference>
<sequence>MGTHLLIPIFRTNIIKDNKLDALELLLTRQSTPRLITPAPNTQQLQHILDAATRAPDHAGLTPWEFIIAEEDGLARLGEVFVNALTLKGADADFIAKAQNMPLRAPMVITVVAKVIEHPKVPALEQHLAAGCAAMAMQQAAFAQGLGGIWRTGELAFDANVHQLLGLQADDQIVGFLYLGTPAVNAPVKALKDGMSFARYL</sequence>
<evidence type="ECO:0000256" key="2">
    <source>
        <dbReference type="ARBA" id="ARBA00022630"/>
    </source>
</evidence>
<dbReference type="HOGENOM" id="CLU_070764_5_0_6"/>
<dbReference type="EMBL" id="CP000931">
    <property type="protein sequence ID" value="ABZ77013.1"/>
    <property type="molecule type" value="Genomic_DNA"/>
</dbReference>
<accession>B0TJL7</accession>
<evidence type="ECO:0000256" key="6">
    <source>
        <dbReference type="ARBA" id="ARBA00023027"/>
    </source>
</evidence>
<feature type="binding site" description="in other chain" evidence="8">
    <location>
        <begin position="29"/>
        <end position="31"/>
    </location>
    <ligand>
        <name>FMN</name>
        <dbReference type="ChEBI" id="CHEBI:58210"/>
        <note>ligand shared between dimeric partners</note>
    </ligand>
</feature>
<feature type="domain" description="Nitroreductase" evidence="9">
    <location>
        <begin position="40"/>
        <end position="180"/>
    </location>
</feature>
<keyword evidence="6 7" id="KW-0520">NAD</keyword>
<dbReference type="KEGG" id="shl:Shal_2455"/>
<dbReference type="SUPFAM" id="SSF55469">
    <property type="entry name" value="FMN-dependent nitroreductase-like"/>
    <property type="match status" value="1"/>
</dbReference>